<protein>
    <recommendedName>
        <fullName evidence="2">NB-ARC domain-containing protein</fullName>
    </recommendedName>
</protein>
<keyword evidence="4" id="KW-1185">Reference proteome</keyword>
<dbReference type="Proteomes" id="UP000770015">
    <property type="component" value="Unassembled WGS sequence"/>
</dbReference>
<dbReference type="SUPFAM" id="SSF52540">
    <property type="entry name" value="P-loop containing nucleoside triphosphate hydrolases"/>
    <property type="match status" value="1"/>
</dbReference>
<feature type="compositionally biased region" description="Polar residues" evidence="1">
    <location>
        <begin position="770"/>
        <end position="791"/>
    </location>
</feature>
<dbReference type="InterPro" id="IPR002182">
    <property type="entry name" value="NB-ARC"/>
</dbReference>
<dbReference type="OrthoDB" id="5086500at2759"/>
<feature type="region of interest" description="Disordered" evidence="1">
    <location>
        <begin position="716"/>
        <end position="804"/>
    </location>
</feature>
<comment type="caution">
    <text evidence="3">The sequence shown here is derived from an EMBL/GenBank/DDBJ whole genome shotgun (WGS) entry which is preliminary data.</text>
</comment>
<evidence type="ECO:0000313" key="3">
    <source>
        <dbReference type="EMBL" id="KAH6689853.1"/>
    </source>
</evidence>
<dbReference type="EMBL" id="JAGSXJ010000007">
    <property type="protein sequence ID" value="KAH6689853.1"/>
    <property type="molecule type" value="Genomic_DNA"/>
</dbReference>
<gene>
    <name evidence="3" type="ORF">F5X68DRAFT_254489</name>
</gene>
<dbReference type="SUPFAM" id="SSF48452">
    <property type="entry name" value="TPR-like"/>
    <property type="match status" value="2"/>
</dbReference>
<dbReference type="Pfam" id="PF13424">
    <property type="entry name" value="TPR_12"/>
    <property type="match status" value="1"/>
</dbReference>
<dbReference type="AlphaFoldDB" id="A0A9P9AA39"/>
<sequence>MNIIDIRPQDLGVKVLHDPKEVDEVEVDVVAVHGIGVHPLKTWTHSKTKTNWLSDPSMLPSALPTSRILSFGYDSVWFGEKSSKQTLDGVATKLLRGLRVERENCPHRPIVFIGHCFGGLVLQKAFMMASSNEIDYPDIFRSTRGMIFIGTPFRGIPESSQLKTSSAIYDAIAAMRVDYQDNILRTIAQDNELLNATVAEFARKISTTPRSPMLFCFFEQRPTNIGAIAGLKTNKEFVATEGSATLDGHEKEGLASDHFQMNKFEDNEDGNYKCVKVQIEKMVNMAKSTVDEVNTQLPQPQHSDRRVDVPFAPDLARKRIYFANRGGILHSIEERFARRTRVALFGDEGAGKTHIAVEYARHYLTETPSARVFWVNAGSPAELMLSYKRIAAELSLPKDDEAASQTVARVRDHLALDFQVQWLLVLDGLDNIDEMQSLNPDVNCNLSFLFPDSDDTENRRILVTTRREDLAVEVVKGKKKYTLPVGTLKKEDISQILYGKITKEAKRQTWADDVAACLHEGKGSAGALDLVRMHFKLHKEAKRSEYIGFLRSAITSGINPVDASWARLFDLINHDHEKEANLWLTFGVLDVEMIPRTFFSKHERSELLPVLINIGVVDQLLPDRSSYRVPKFSRACAQRWLEGRPAKRPPIENMVLQQVLAAWKWEKLCPVLPLALAVSRFQPTSTTGRQALETIRARLSKKKEVDEANKALRPSLAVNAAENGPPATRSRMTSSLKELASGQEPERGPSVRQKSIEGGKKQLRLEGPRVSSSSPALTSRDSPIRTMQQQSRRLEKLQTRDPGWEEPQTWRAAYDLARMRLTRTQHKPDNFKETVNLFEEILKRKSARAGPPSQLVPSQYNLALAHESEGNLDEAVAMGHFALENAALGKSQQERELYFRIKGSLAAWYAARNRHDEALRVFEELLPAMDREIGADHRLTLEARRNKAMFLADLGELESAEAELVAVLRAQELVLGPDDRDCLRTSCQIASVWARLGRKEEAEERFRWVLEKQEEILGADHGDVVMTRRLLGDLFVVEESDS</sequence>
<dbReference type="InterPro" id="IPR052374">
    <property type="entry name" value="SERAC1"/>
</dbReference>
<accession>A0A9P9AA39</accession>
<dbReference type="InterPro" id="IPR029058">
    <property type="entry name" value="AB_hydrolase_fold"/>
</dbReference>
<dbReference type="PANTHER" id="PTHR48182">
    <property type="entry name" value="PROTEIN SERAC1"/>
    <property type="match status" value="1"/>
</dbReference>
<dbReference type="SUPFAM" id="SSF53474">
    <property type="entry name" value="alpha/beta-Hydrolases"/>
    <property type="match status" value="1"/>
</dbReference>
<evidence type="ECO:0000313" key="4">
    <source>
        <dbReference type="Proteomes" id="UP000770015"/>
    </source>
</evidence>
<evidence type="ECO:0000256" key="1">
    <source>
        <dbReference type="SAM" id="MobiDB-lite"/>
    </source>
</evidence>
<feature type="compositionally biased region" description="Basic and acidic residues" evidence="1">
    <location>
        <begin position="744"/>
        <end position="767"/>
    </location>
</feature>
<organism evidence="3 4">
    <name type="scientific">Plectosphaerella plurivora</name>
    <dbReference type="NCBI Taxonomy" id="936078"/>
    <lineage>
        <taxon>Eukaryota</taxon>
        <taxon>Fungi</taxon>
        <taxon>Dikarya</taxon>
        <taxon>Ascomycota</taxon>
        <taxon>Pezizomycotina</taxon>
        <taxon>Sordariomycetes</taxon>
        <taxon>Hypocreomycetidae</taxon>
        <taxon>Glomerellales</taxon>
        <taxon>Plectosphaerellaceae</taxon>
        <taxon>Plectosphaerella</taxon>
    </lineage>
</organism>
<name>A0A9P9AA39_9PEZI</name>
<dbReference type="Gene3D" id="3.40.50.1820">
    <property type="entry name" value="alpha/beta hydrolase"/>
    <property type="match status" value="1"/>
</dbReference>
<dbReference type="Pfam" id="PF00931">
    <property type="entry name" value="NB-ARC"/>
    <property type="match status" value="1"/>
</dbReference>
<dbReference type="InterPro" id="IPR011990">
    <property type="entry name" value="TPR-like_helical_dom_sf"/>
</dbReference>
<dbReference type="Gene3D" id="1.25.40.10">
    <property type="entry name" value="Tetratricopeptide repeat domain"/>
    <property type="match status" value="1"/>
</dbReference>
<dbReference type="Gene3D" id="3.40.50.300">
    <property type="entry name" value="P-loop containing nucleotide triphosphate hydrolases"/>
    <property type="match status" value="1"/>
</dbReference>
<dbReference type="PANTHER" id="PTHR48182:SF3">
    <property type="entry name" value="DUF676 DOMAIN-CONTAINING PROTEIN"/>
    <property type="match status" value="1"/>
</dbReference>
<reference evidence="3" key="1">
    <citation type="journal article" date="2021" name="Nat. Commun.">
        <title>Genetic determinants of endophytism in the Arabidopsis root mycobiome.</title>
        <authorList>
            <person name="Mesny F."/>
            <person name="Miyauchi S."/>
            <person name="Thiergart T."/>
            <person name="Pickel B."/>
            <person name="Atanasova L."/>
            <person name="Karlsson M."/>
            <person name="Huettel B."/>
            <person name="Barry K.W."/>
            <person name="Haridas S."/>
            <person name="Chen C."/>
            <person name="Bauer D."/>
            <person name="Andreopoulos W."/>
            <person name="Pangilinan J."/>
            <person name="LaButti K."/>
            <person name="Riley R."/>
            <person name="Lipzen A."/>
            <person name="Clum A."/>
            <person name="Drula E."/>
            <person name="Henrissat B."/>
            <person name="Kohler A."/>
            <person name="Grigoriev I.V."/>
            <person name="Martin F.M."/>
            <person name="Hacquard S."/>
        </authorList>
    </citation>
    <scope>NUCLEOTIDE SEQUENCE</scope>
    <source>
        <strain evidence="3">MPI-SDFR-AT-0117</strain>
    </source>
</reference>
<dbReference type="GO" id="GO:0043531">
    <property type="term" value="F:ADP binding"/>
    <property type="evidence" value="ECO:0007669"/>
    <property type="project" value="InterPro"/>
</dbReference>
<evidence type="ECO:0000259" key="2">
    <source>
        <dbReference type="Pfam" id="PF00931"/>
    </source>
</evidence>
<proteinExistence type="predicted"/>
<feature type="compositionally biased region" description="Basic and acidic residues" evidence="1">
    <location>
        <begin position="792"/>
        <end position="803"/>
    </location>
</feature>
<dbReference type="InterPro" id="IPR027417">
    <property type="entry name" value="P-loop_NTPase"/>
</dbReference>
<feature type="domain" description="NB-ARC" evidence="2">
    <location>
        <begin position="341"/>
        <end position="498"/>
    </location>
</feature>